<evidence type="ECO:0000313" key="2">
    <source>
        <dbReference type="EMBL" id="GAC71164.1"/>
    </source>
</evidence>
<feature type="region of interest" description="Disordered" evidence="1">
    <location>
        <begin position="177"/>
        <end position="206"/>
    </location>
</feature>
<evidence type="ECO:0000313" key="3">
    <source>
        <dbReference type="Proteomes" id="UP000011976"/>
    </source>
</evidence>
<dbReference type="AlphaFoldDB" id="M9LSK5"/>
<organism evidence="2 3">
    <name type="scientific">Pseudozyma antarctica (strain T-34)</name>
    <name type="common">Yeast</name>
    <name type="synonym">Candida antarctica</name>
    <dbReference type="NCBI Taxonomy" id="1151754"/>
    <lineage>
        <taxon>Eukaryota</taxon>
        <taxon>Fungi</taxon>
        <taxon>Dikarya</taxon>
        <taxon>Basidiomycota</taxon>
        <taxon>Ustilaginomycotina</taxon>
        <taxon>Ustilaginomycetes</taxon>
        <taxon>Ustilaginales</taxon>
        <taxon>Ustilaginaceae</taxon>
        <taxon>Moesziomyces</taxon>
    </lineage>
</organism>
<accession>M9LSK5</accession>
<dbReference type="OrthoDB" id="3339789at2759"/>
<gene>
    <name evidence="2" type="ORF">PANT_1d00025</name>
</gene>
<proteinExistence type="predicted"/>
<sequence length="355" mass="37474">MVSERLALLNITNVGNPPSHLSPLVDQGIGSSDTLDGTLPQLLSHAMSAPIRNVPRVASRAFSHSAAPQVSRTGSTSSSASTIGSSAPSAARSKHLKRQQRSKDDALRRAVELYHLTPSFLPTAPRGVLAASLSGRSSAPSASSSVWDASLDTAIYASILNTDSVSRRSPNLVARGLPEYSREQSSRAASVPAFGNTGSHSSSNAKDVQSFVSDLTSTTFLTRREREAAAAAAKSSTTESSSSAADPSSKPKKGGLRSFSDADIAMYERRHNNATGAGVSAGLDNSRYSGAERLTHLDRVTPGANEWYRSQGLNTRSARVRDAIFGTVNGELPGLEIVRERIAKLKSQTPSEDKD</sequence>
<feature type="compositionally biased region" description="Low complexity" evidence="1">
    <location>
        <begin position="229"/>
        <end position="248"/>
    </location>
</feature>
<name>M9LSK5_PSEA3</name>
<feature type="compositionally biased region" description="Polar residues" evidence="1">
    <location>
        <begin position="196"/>
        <end position="206"/>
    </location>
</feature>
<evidence type="ECO:0000256" key="1">
    <source>
        <dbReference type="SAM" id="MobiDB-lite"/>
    </source>
</evidence>
<protein>
    <submittedName>
        <fullName evidence="2">Uncharacterized protein</fullName>
    </submittedName>
</protein>
<dbReference type="Proteomes" id="UP000011976">
    <property type="component" value="Unassembled WGS sequence"/>
</dbReference>
<feature type="compositionally biased region" description="Low complexity" evidence="1">
    <location>
        <begin position="71"/>
        <end position="91"/>
    </location>
</feature>
<dbReference type="EMBL" id="DF196767">
    <property type="protein sequence ID" value="GAC71164.1"/>
    <property type="molecule type" value="Genomic_DNA"/>
</dbReference>
<feature type="region of interest" description="Disordered" evidence="1">
    <location>
        <begin position="64"/>
        <end position="104"/>
    </location>
</feature>
<reference evidence="3" key="1">
    <citation type="journal article" date="2013" name="Genome Announc.">
        <title>Genome sequence of the basidiomycetous yeast Pseudozyma antarctica T-34, a producer of the glycolipid biosurfactants mannosylerythritol lipids.</title>
        <authorList>
            <person name="Morita T."/>
            <person name="Koike H."/>
            <person name="Koyama Y."/>
            <person name="Hagiwara H."/>
            <person name="Ito E."/>
            <person name="Fukuoka T."/>
            <person name="Imura T."/>
            <person name="Machida M."/>
            <person name="Kitamoto D."/>
        </authorList>
    </citation>
    <scope>NUCLEOTIDE SEQUENCE [LARGE SCALE GENOMIC DNA]</scope>
    <source>
        <strain evidence="3">T-34</strain>
    </source>
</reference>
<feature type="region of interest" description="Disordered" evidence="1">
    <location>
        <begin position="226"/>
        <end position="257"/>
    </location>
</feature>